<name>A0AAW2WFP4_9LAMI</name>
<organism evidence="2">
    <name type="scientific">Sesamum latifolium</name>
    <dbReference type="NCBI Taxonomy" id="2727402"/>
    <lineage>
        <taxon>Eukaryota</taxon>
        <taxon>Viridiplantae</taxon>
        <taxon>Streptophyta</taxon>
        <taxon>Embryophyta</taxon>
        <taxon>Tracheophyta</taxon>
        <taxon>Spermatophyta</taxon>
        <taxon>Magnoliopsida</taxon>
        <taxon>eudicotyledons</taxon>
        <taxon>Gunneridae</taxon>
        <taxon>Pentapetalae</taxon>
        <taxon>asterids</taxon>
        <taxon>lamiids</taxon>
        <taxon>Lamiales</taxon>
        <taxon>Pedaliaceae</taxon>
        <taxon>Sesamum</taxon>
    </lineage>
</organism>
<protein>
    <submittedName>
        <fullName evidence="2">Uncharacterized protein</fullName>
    </submittedName>
</protein>
<reference evidence="2" key="2">
    <citation type="journal article" date="2024" name="Plant">
        <title>Genomic evolution and insights into agronomic trait innovations of Sesamum species.</title>
        <authorList>
            <person name="Miao H."/>
            <person name="Wang L."/>
            <person name="Qu L."/>
            <person name="Liu H."/>
            <person name="Sun Y."/>
            <person name="Le M."/>
            <person name="Wang Q."/>
            <person name="Wei S."/>
            <person name="Zheng Y."/>
            <person name="Lin W."/>
            <person name="Duan Y."/>
            <person name="Cao H."/>
            <person name="Xiong S."/>
            <person name="Wang X."/>
            <person name="Wei L."/>
            <person name="Li C."/>
            <person name="Ma Q."/>
            <person name="Ju M."/>
            <person name="Zhao R."/>
            <person name="Li G."/>
            <person name="Mu C."/>
            <person name="Tian Q."/>
            <person name="Mei H."/>
            <person name="Zhang T."/>
            <person name="Gao T."/>
            <person name="Zhang H."/>
        </authorList>
    </citation>
    <scope>NUCLEOTIDE SEQUENCE</scope>
    <source>
        <strain evidence="2">KEN1</strain>
    </source>
</reference>
<sequence length="82" mass="8130">MNARIASRLRALRNAPPTAGAAPTPSGAEGSAAPPMINTPIEVVSGDTPTQDHVGETLPNPSINGSDDPSKAGARACGQCPA</sequence>
<comment type="caution">
    <text evidence="2">The sequence shown here is derived from an EMBL/GenBank/DDBJ whole genome shotgun (WGS) entry which is preliminary data.</text>
</comment>
<accession>A0AAW2WFP4</accession>
<gene>
    <name evidence="2" type="ORF">Slati_2503800</name>
</gene>
<evidence type="ECO:0000313" key="2">
    <source>
        <dbReference type="EMBL" id="KAL0440208.1"/>
    </source>
</evidence>
<reference evidence="2" key="1">
    <citation type="submission" date="2020-06" db="EMBL/GenBank/DDBJ databases">
        <authorList>
            <person name="Li T."/>
            <person name="Hu X."/>
            <person name="Zhang T."/>
            <person name="Song X."/>
            <person name="Zhang H."/>
            <person name="Dai N."/>
            <person name="Sheng W."/>
            <person name="Hou X."/>
            <person name="Wei L."/>
        </authorList>
    </citation>
    <scope>NUCLEOTIDE SEQUENCE</scope>
    <source>
        <strain evidence="2">KEN1</strain>
        <tissue evidence="2">Leaf</tissue>
    </source>
</reference>
<feature type="compositionally biased region" description="Low complexity" evidence="1">
    <location>
        <begin position="15"/>
        <end position="35"/>
    </location>
</feature>
<feature type="region of interest" description="Disordered" evidence="1">
    <location>
        <begin position="1"/>
        <end position="82"/>
    </location>
</feature>
<proteinExistence type="predicted"/>
<dbReference type="AlphaFoldDB" id="A0AAW2WFP4"/>
<dbReference type="EMBL" id="JACGWN010000008">
    <property type="protein sequence ID" value="KAL0440208.1"/>
    <property type="molecule type" value="Genomic_DNA"/>
</dbReference>
<evidence type="ECO:0000256" key="1">
    <source>
        <dbReference type="SAM" id="MobiDB-lite"/>
    </source>
</evidence>